<dbReference type="NCBIfam" id="TIGR02532">
    <property type="entry name" value="IV_pilin_GFxxxE"/>
    <property type="match status" value="1"/>
</dbReference>
<reference evidence="2 3" key="1">
    <citation type="submission" date="2013-08" db="EMBL/GenBank/DDBJ databases">
        <title>draft genome of Halomonas huanghegensis, strain BJGMM-B45T.</title>
        <authorList>
            <person name="Miao C."/>
            <person name="Wan Y."/>
            <person name="Jin W."/>
        </authorList>
    </citation>
    <scope>NUCLEOTIDE SEQUENCE [LARGE SCALE GENOMIC DNA]</scope>
    <source>
        <strain evidence="2 3">BJGMM-B45</strain>
    </source>
</reference>
<sequence length="131" mass="14276">MPGSVSPSARQRGFTLIELMVCVGILAVLAALTYPRYSQHLATARVTEARAALGDIASQLERCYSRYLRYDAPQCEPGTTDVERGSYRLQRDIKAGHYRLTATAIADGTVPAGCTLLSLDQAGLRVPDECW</sequence>
<gene>
    <name evidence="2" type="ORF">BJB45_00835</name>
</gene>
<dbReference type="Proteomes" id="UP000019113">
    <property type="component" value="Unassembled WGS sequence"/>
</dbReference>
<proteinExistence type="predicted"/>
<evidence type="ECO:0000313" key="2">
    <source>
        <dbReference type="EMBL" id="ERL49696.1"/>
    </source>
</evidence>
<evidence type="ECO:0000313" key="3">
    <source>
        <dbReference type="Proteomes" id="UP000019113"/>
    </source>
</evidence>
<keyword evidence="1" id="KW-0472">Membrane</keyword>
<dbReference type="EMBL" id="AVBC01000039">
    <property type="protein sequence ID" value="ERL49696.1"/>
    <property type="molecule type" value="Genomic_DNA"/>
</dbReference>
<dbReference type="GO" id="GO:0043683">
    <property type="term" value="P:type IV pilus assembly"/>
    <property type="evidence" value="ECO:0007669"/>
    <property type="project" value="InterPro"/>
</dbReference>
<accession>W1N3F8</accession>
<dbReference type="Pfam" id="PF07963">
    <property type="entry name" value="N_methyl"/>
    <property type="match status" value="1"/>
</dbReference>
<evidence type="ECO:0000256" key="1">
    <source>
        <dbReference type="SAM" id="Phobius"/>
    </source>
</evidence>
<dbReference type="SUPFAM" id="SSF54523">
    <property type="entry name" value="Pili subunits"/>
    <property type="match status" value="1"/>
</dbReference>
<feature type="transmembrane region" description="Helical" evidence="1">
    <location>
        <begin position="12"/>
        <end position="32"/>
    </location>
</feature>
<dbReference type="InterPro" id="IPR045584">
    <property type="entry name" value="Pilin-like"/>
</dbReference>
<dbReference type="InterPro" id="IPR031982">
    <property type="entry name" value="PilE-like"/>
</dbReference>
<dbReference type="PANTHER" id="PTHR30093">
    <property type="entry name" value="GENERAL SECRETION PATHWAY PROTEIN G"/>
    <property type="match status" value="1"/>
</dbReference>
<comment type="caution">
    <text evidence="2">The sequence shown here is derived from an EMBL/GenBank/DDBJ whole genome shotgun (WGS) entry which is preliminary data.</text>
</comment>
<dbReference type="PANTHER" id="PTHR30093:SF47">
    <property type="entry name" value="TYPE IV PILUS NON-CORE MINOR PILIN PILE"/>
    <property type="match status" value="1"/>
</dbReference>
<dbReference type="AlphaFoldDB" id="W1N3F8"/>
<dbReference type="eggNOG" id="COG4968">
    <property type="taxonomic scope" value="Bacteria"/>
</dbReference>
<keyword evidence="1" id="KW-1133">Transmembrane helix</keyword>
<organism evidence="2 3">
    <name type="scientific">Halomonas huangheensis</name>
    <dbReference type="NCBI Taxonomy" id="1178482"/>
    <lineage>
        <taxon>Bacteria</taxon>
        <taxon>Pseudomonadati</taxon>
        <taxon>Pseudomonadota</taxon>
        <taxon>Gammaproteobacteria</taxon>
        <taxon>Oceanospirillales</taxon>
        <taxon>Halomonadaceae</taxon>
        <taxon>Halomonas</taxon>
    </lineage>
</organism>
<dbReference type="Gene3D" id="3.30.700.10">
    <property type="entry name" value="Glycoprotein, Type 4 Pilin"/>
    <property type="match status" value="1"/>
</dbReference>
<dbReference type="InterPro" id="IPR012902">
    <property type="entry name" value="N_methyl_site"/>
</dbReference>
<name>W1N3F8_9GAMM</name>
<dbReference type="PATRIC" id="fig|1178482.3.peg.2791"/>
<dbReference type="KEGG" id="hhu:AR456_02395"/>
<keyword evidence="1" id="KW-0812">Transmembrane</keyword>
<dbReference type="STRING" id="1178482.AR456_02395"/>
<dbReference type="Pfam" id="PF16732">
    <property type="entry name" value="ComP_DUS"/>
    <property type="match status" value="1"/>
</dbReference>
<keyword evidence="3" id="KW-1185">Reference proteome</keyword>
<protein>
    <submittedName>
        <fullName evidence="2">Uncharacterized protein</fullName>
    </submittedName>
</protein>